<evidence type="ECO:0000313" key="2">
    <source>
        <dbReference type="Proteomes" id="UP001064262"/>
    </source>
</evidence>
<name>A0A9J6PPX7_9GAMM</name>
<dbReference type="EMBL" id="JAODIM010000039">
    <property type="protein sequence ID" value="MCU5777741.1"/>
    <property type="molecule type" value="Genomic_DNA"/>
</dbReference>
<keyword evidence="2" id="KW-1185">Reference proteome</keyword>
<dbReference type="SUPFAM" id="SSF52540">
    <property type="entry name" value="P-loop containing nucleoside triphosphate hydrolases"/>
    <property type="match status" value="1"/>
</dbReference>
<proteinExistence type="predicted"/>
<dbReference type="PANTHER" id="PTHR13696">
    <property type="entry name" value="P-LOOP CONTAINING NUCLEOSIDE TRIPHOSPHATE HYDROLASE"/>
    <property type="match status" value="1"/>
</dbReference>
<reference evidence="1" key="1">
    <citation type="submission" date="2022-09" db="EMBL/GenBank/DDBJ databases">
        <title>Winslowiella arboricola sp. nov., isolated from bleeding cankers on broadleaf hosts.</title>
        <authorList>
            <person name="Brady C."/>
            <person name="Kaur S."/>
            <person name="Crampton B."/>
            <person name="Maddock D."/>
            <person name="Arnold D."/>
            <person name="Denman S."/>
        </authorList>
    </citation>
    <scope>NUCLEOTIDE SEQUENCE</scope>
    <source>
        <strain evidence="1">BAC 15a-03b</strain>
    </source>
</reference>
<dbReference type="Gene3D" id="3.40.50.300">
    <property type="entry name" value="P-loop containing nucleotide triphosphate hydrolases"/>
    <property type="match status" value="1"/>
</dbReference>
<dbReference type="AlphaFoldDB" id="A0A9J6PPX7"/>
<sequence length="243" mass="27191">MPIIALQGIRGGSGTTSITAALAWALNQLGESVLVMDFSASNQLAAHFNLPLNITRGWMRAMLDNSDWQQSAFRYLPELDLVPFGGLNEQERQMPEQAAVDALSSWLAHLPDLKNHYRWLLLDVPAQECLWSRQILAQADHHLCLLTADANCQLRLHQRCFDATTHFLLNQFNANSQSQQDLQQLWLSGLSKLIPVNIHRDEALAEALLMKQPAGEYRPGSLAVEEITTLASWVLINFSGQPQ</sequence>
<protein>
    <submittedName>
        <fullName evidence="1">Cellulose biosynthesis protein BcsQ</fullName>
    </submittedName>
</protein>
<dbReference type="Proteomes" id="UP001064262">
    <property type="component" value="Unassembled WGS sequence"/>
</dbReference>
<dbReference type="NCBIfam" id="TIGR03371">
    <property type="entry name" value="cellulose_yhjQ"/>
    <property type="match status" value="1"/>
</dbReference>
<dbReference type="RefSeq" id="WP_267143143.1">
    <property type="nucleotide sequence ID" value="NZ_JAODIL010000075.1"/>
</dbReference>
<accession>A0A9J6PPX7</accession>
<dbReference type="PANTHER" id="PTHR13696:SF99">
    <property type="entry name" value="COBYRINIC ACID AC-DIAMIDE SYNTHASE"/>
    <property type="match status" value="1"/>
</dbReference>
<comment type="caution">
    <text evidence="1">The sequence shown here is derived from an EMBL/GenBank/DDBJ whole genome shotgun (WGS) entry which is preliminary data.</text>
</comment>
<gene>
    <name evidence="1" type="primary">bcsQ</name>
    <name evidence="1" type="ORF">N5923_09575</name>
</gene>
<dbReference type="InterPro" id="IPR027417">
    <property type="entry name" value="P-loop_NTPase"/>
</dbReference>
<organism evidence="1 2">
    <name type="scientific">Winslowiella arboricola</name>
    <dbReference type="NCBI Taxonomy" id="2978220"/>
    <lineage>
        <taxon>Bacteria</taxon>
        <taxon>Pseudomonadati</taxon>
        <taxon>Pseudomonadota</taxon>
        <taxon>Gammaproteobacteria</taxon>
        <taxon>Enterobacterales</taxon>
        <taxon>Erwiniaceae</taxon>
        <taxon>Winslowiella</taxon>
    </lineage>
</organism>
<evidence type="ECO:0000313" key="1">
    <source>
        <dbReference type="EMBL" id="MCU5777741.1"/>
    </source>
</evidence>
<dbReference type="InterPro" id="IPR050678">
    <property type="entry name" value="DNA_Partitioning_ATPase"/>
</dbReference>
<dbReference type="InterPro" id="IPR017746">
    <property type="entry name" value="Cellulose_synthase_operon_BcsQ"/>
</dbReference>
<dbReference type="Pfam" id="PF06564">
    <property type="entry name" value="CBP_BcsQ"/>
    <property type="match status" value="1"/>
</dbReference>